<dbReference type="AlphaFoldDB" id="A0A811JWG9"/>
<sequence length="209" mass="24785">MVEYAQVLLFVALFISVPLQYYLSPSSSSDLKFYLTQFVDQVTEWKDSIFKEPEEKSFIDEYLNKKKNFEDEILDLTNLKIEDGHFASSKTPRDPRAPWIKYRVGQVFRHKKHKFRGVISGWDEKSNAPKWWLKGALKDKKEWINQPNYLVLIDMRDKHLPQVAYLIEENIEIISGQSIIHPSLEKHFEGFDGSEYRPRPWLRVIYPFG</sequence>
<evidence type="ECO:0000256" key="1">
    <source>
        <dbReference type="SAM" id="Phobius"/>
    </source>
</evidence>
<accession>A0A811JWG9</accession>
<dbReference type="Proteomes" id="UP000614601">
    <property type="component" value="Unassembled WGS sequence"/>
</dbReference>
<evidence type="ECO:0000313" key="4">
    <source>
        <dbReference type="Proteomes" id="UP000614601"/>
    </source>
</evidence>
<dbReference type="Gene3D" id="2.30.30.390">
    <property type="entry name" value="Hemimethylated DNA-binding domain"/>
    <property type="match status" value="1"/>
</dbReference>
<dbReference type="EMBL" id="CAJFCW020000001">
    <property type="protein sequence ID" value="CAG9085743.1"/>
    <property type="molecule type" value="Genomic_DNA"/>
</dbReference>
<evidence type="ECO:0000259" key="2">
    <source>
        <dbReference type="SMART" id="SM00992"/>
    </source>
</evidence>
<dbReference type="PANTHER" id="PTHR48439:SF1">
    <property type="entry name" value="HEMIMETHYLATED DNA-BINDING DOMAIN-CONTAINING PROTEIN"/>
    <property type="match status" value="1"/>
</dbReference>
<protein>
    <recommendedName>
        <fullName evidence="2">Hemimethylated DNA-binding domain-containing protein</fullName>
    </recommendedName>
</protein>
<feature type="domain" description="Hemimethylated DNA-binding" evidence="2">
    <location>
        <begin position="101"/>
        <end position="199"/>
    </location>
</feature>
<dbReference type="InterPro" id="IPR053189">
    <property type="entry name" value="Clp_protease_adapter_ClpF"/>
</dbReference>
<reference evidence="3" key="1">
    <citation type="submission" date="2020-09" db="EMBL/GenBank/DDBJ databases">
        <authorList>
            <person name="Kikuchi T."/>
        </authorList>
    </citation>
    <scope>NUCLEOTIDE SEQUENCE</scope>
    <source>
        <strain evidence="3">SH1</strain>
    </source>
</reference>
<dbReference type="OrthoDB" id="28868at2759"/>
<feature type="transmembrane region" description="Helical" evidence="1">
    <location>
        <begin position="6"/>
        <end position="23"/>
    </location>
</feature>
<name>A0A811JWG9_9BILA</name>
<keyword evidence="1" id="KW-0472">Membrane</keyword>
<proteinExistence type="predicted"/>
<organism evidence="3 4">
    <name type="scientific">Bursaphelenchus okinawaensis</name>
    <dbReference type="NCBI Taxonomy" id="465554"/>
    <lineage>
        <taxon>Eukaryota</taxon>
        <taxon>Metazoa</taxon>
        <taxon>Ecdysozoa</taxon>
        <taxon>Nematoda</taxon>
        <taxon>Chromadorea</taxon>
        <taxon>Rhabditida</taxon>
        <taxon>Tylenchina</taxon>
        <taxon>Tylenchomorpha</taxon>
        <taxon>Aphelenchoidea</taxon>
        <taxon>Aphelenchoididae</taxon>
        <taxon>Bursaphelenchus</taxon>
    </lineage>
</organism>
<gene>
    <name evidence="3" type="ORF">BOKJ2_LOCUS2148</name>
</gene>
<keyword evidence="1" id="KW-1133">Transmembrane helix</keyword>
<dbReference type="SUPFAM" id="SSF141255">
    <property type="entry name" value="YccV-like"/>
    <property type="match status" value="1"/>
</dbReference>
<dbReference type="InterPro" id="IPR036623">
    <property type="entry name" value="Hemimethylated_DNA-bd_sf"/>
</dbReference>
<evidence type="ECO:0000313" key="3">
    <source>
        <dbReference type="EMBL" id="CAD5207464.1"/>
    </source>
</evidence>
<dbReference type="Proteomes" id="UP000783686">
    <property type="component" value="Unassembled WGS sequence"/>
</dbReference>
<dbReference type="InterPro" id="IPR011722">
    <property type="entry name" value="Hemimethylated_DNA-bd_dom"/>
</dbReference>
<dbReference type="Pfam" id="PF08755">
    <property type="entry name" value="YccV-like"/>
    <property type="match status" value="1"/>
</dbReference>
<dbReference type="EMBL" id="CAJFDH010000001">
    <property type="protein sequence ID" value="CAD5207464.1"/>
    <property type="molecule type" value="Genomic_DNA"/>
</dbReference>
<keyword evidence="1" id="KW-0812">Transmembrane</keyword>
<dbReference type="NCBIfam" id="TIGR02097">
    <property type="entry name" value="yccV"/>
    <property type="match status" value="1"/>
</dbReference>
<dbReference type="SMART" id="SM00992">
    <property type="entry name" value="YccV-like"/>
    <property type="match status" value="1"/>
</dbReference>
<dbReference type="GO" id="GO:0003677">
    <property type="term" value="F:DNA binding"/>
    <property type="evidence" value="ECO:0007669"/>
    <property type="project" value="InterPro"/>
</dbReference>
<keyword evidence="4" id="KW-1185">Reference proteome</keyword>
<comment type="caution">
    <text evidence="3">The sequence shown here is derived from an EMBL/GenBank/DDBJ whole genome shotgun (WGS) entry which is preliminary data.</text>
</comment>
<dbReference type="PANTHER" id="PTHR48439">
    <property type="entry name" value="HEMIMETHYLATED DNA-BINDING DOMAIN-CONTAINING PROTEIN"/>
    <property type="match status" value="1"/>
</dbReference>